<keyword evidence="1" id="KW-0472">Membrane</keyword>
<name>A0A0K1JI55_9MICO</name>
<dbReference type="KEGG" id="lmoi:VV02_10945"/>
<evidence type="ECO:0000313" key="3">
    <source>
        <dbReference type="Proteomes" id="UP000066480"/>
    </source>
</evidence>
<dbReference type="EMBL" id="CP011112">
    <property type="protein sequence ID" value="AKU16260.1"/>
    <property type="molecule type" value="Genomic_DNA"/>
</dbReference>
<accession>A0A0K1JI55</accession>
<dbReference type="Proteomes" id="UP000066480">
    <property type="component" value="Chromosome"/>
</dbReference>
<dbReference type="RefSeq" id="WP_245633050.1">
    <property type="nucleotide sequence ID" value="NZ_CP011112.1"/>
</dbReference>
<dbReference type="STRING" id="571913.VV02_10945"/>
<sequence length="155" mass="16574">MTLLPKALVRLHARARRDRGTAVIEFVVLGVLMTLPVFYLIVALARLQAGTYAVAAASREAGRTFVTASTEDEAAGRAQASARMAFQDQGFGGRGSVRVSCDASPCLTRDATVRTYAEVEVRLPLIPDLLSGVLPTSITVSADHAEKVDRFGAKR</sequence>
<gene>
    <name evidence="2" type="ORF">VV02_10945</name>
</gene>
<reference evidence="2 3" key="1">
    <citation type="submission" date="2015-03" db="EMBL/GenBank/DDBJ databases">
        <title>Luteipulveratus halotolerans sp. nov., a novel actinobacterium (Dermacoccaceae) from Sarawak, Malaysia.</title>
        <authorList>
            <person name="Juboi H."/>
            <person name="Basik A."/>
            <person name="Shamsul S.S."/>
            <person name="Arnold P."/>
            <person name="Schmitt E.K."/>
            <person name="Sanglier J.-J."/>
            <person name="Yeo T."/>
        </authorList>
    </citation>
    <scope>NUCLEOTIDE SEQUENCE [LARGE SCALE GENOMIC DNA]</scope>
    <source>
        <strain evidence="2 3">MN07-A0370</strain>
    </source>
</reference>
<dbReference type="AlphaFoldDB" id="A0A0K1JI55"/>
<protein>
    <submittedName>
        <fullName evidence="2">Pilus assembly protein TadE</fullName>
    </submittedName>
</protein>
<keyword evidence="1" id="KW-1133">Transmembrane helix</keyword>
<proteinExistence type="predicted"/>
<organism evidence="2 3">
    <name type="scientific">Luteipulveratus mongoliensis</name>
    <dbReference type="NCBI Taxonomy" id="571913"/>
    <lineage>
        <taxon>Bacteria</taxon>
        <taxon>Bacillati</taxon>
        <taxon>Actinomycetota</taxon>
        <taxon>Actinomycetes</taxon>
        <taxon>Micrococcales</taxon>
        <taxon>Dermacoccaceae</taxon>
        <taxon>Luteipulveratus</taxon>
    </lineage>
</organism>
<evidence type="ECO:0000313" key="2">
    <source>
        <dbReference type="EMBL" id="AKU16260.1"/>
    </source>
</evidence>
<evidence type="ECO:0000256" key="1">
    <source>
        <dbReference type="SAM" id="Phobius"/>
    </source>
</evidence>
<keyword evidence="3" id="KW-1185">Reference proteome</keyword>
<keyword evidence="1" id="KW-0812">Transmembrane</keyword>
<feature type="transmembrane region" description="Helical" evidence="1">
    <location>
        <begin position="21"/>
        <end position="42"/>
    </location>
</feature>